<organism evidence="3 4">
    <name type="scientific">Flavobacterium circumlabens</name>
    <dbReference type="NCBI Taxonomy" id="2133765"/>
    <lineage>
        <taxon>Bacteria</taxon>
        <taxon>Pseudomonadati</taxon>
        <taxon>Bacteroidota</taxon>
        <taxon>Flavobacteriia</taxon>
        <taxon>Flavobacteriales</taxon>
        <taxon>Flavobacteriaceae</taxon>
        <taxon>Flavobacterium</taxon>
    </lineage>
</organism>
<name>A0A4Y7UHC9_9FLAO</name>
<dbReference type="GO" id="GO:0006355">
    <property type="term" value="P:regulation of DNA-templated transcription"/>
    <property type="evidence" value="ECO:0007669"/>
    <property type="project" value="InterPro"/>
</dbReference>
<comment type="caution">
    <text evidence="3">The sequence shown here is derived from an EMBL/GenBank/DDBJ whole genome shotgun (WGS) entry which is preliminary data.</text>
</comment>
<keyword evidence="1" id="KW-1133">Transmembrane helix</keyword>
<dbReference type="AlphaFoldDB" id="A0A4Y7UHC9"/>
<dbReference type="EMBL" id="QWDN01000002">
    <property type="protein sequence ID" value="TEB45298.1"/>
    <property type="molecule type" value="Genomic_DNA"/>
</dbReference>
<reference evidence="3 4" key="1">
    <citation type="journal article" date="2018" name="Syst. Appl. Microbiol.">
        <title>Flavobacterium circumlabens sp. nov. and Flavobacterium cupreum sp. nov., two psychrotrophic species isolated from Antarctic environmental samples.</title>
        <authorList>
            <person name="Kralova S."/>
            <person name="Busse H.J."/>
            <person name="Svec P."/>
            <person name="Maslanova I."/>
            <person name="Stankova E."/>
            <person name="Bartak M."/>
            <person name="Sedlacek I."/>
        </authorList>
    </citation>
    <scope>NUCLEOTIDE SEQUENCE [LARGE SCALE GENOMIC DNA]</scope>
    <source>
        <strain evidence="3 4">CCM 8828</strain>
    </source>
</reference>
<evidence type="ECO:0000256" key="1">
    <source>
        <dbReference type="SAM" id="Phobius"/>
    </source>
</evidence>
<keyword evidence="1" id="KW-0812">Transmembrane</keyword>
<dbReference type="PROSITE" id="PS00622">
    <property type="entry name" value="HTH_LUXR_1"/>
    <property type="match status" value="1"/>
</dbReference>
<evidence type="ECO:0000313" key="4">
    <source>
        <dbReference type="Proteomes" id="UP000298340"/>
    </source>
</evidence>
<dbReference type="SUPFAM" id="SSF48452">
    <property type="entry name" value="TPR-like"/>
    <property type="match status" value="1"/>
</dbReference>
<accession>A0A4Y7UHC9</accession>
<keyword evidence="1" id="KW-0472">Membrane</keyword>
<evidence type="ECO:0000259" key="2">
    <source>
        <dbReference type="PROSITE" id="PS00622"/>
    </source>
</evidence>
<dbReference type="Gene3D" id="1.25.40.10">
    <property type="entry name" value="Tetratricopeptide repeat domain"/>
    <property type="match status" value="1"/>
</dbReference>
<evidence type="ECO:0000313" key="3">
    <source>
        <dbReference type="EMBL" id="TEB45298.1"/>
    </source>
</evidence>
<sequence>MFLTAGATNSYHSETVKMTTTRITLFKIPFITLFAFFIVSPTYGQETKRELLELLKRKELTPEKREGYLCQLSCIYKKTDTIKAYDFADQALQTARSENSPGRQAIAYEAIADVARYLDNAPKLIQYADSSYAAAIRSKEELALAYAHYAIAYKYEKIGIKDKYIYYMLKSLAYFEKHKIRYDKLVNGYENLGAIFIDNNDLKYCEKYNKKALDLAYQSRNPINIANGLTSWALFLVRSAEQKSPANVKLLQKAENYYLKAITIFESENKKGNLNWSYGRTCLNLSSLYLYHFFDSRPQQTLNYLKKTEEVCLKLDVPIQLMVMYGQQAQYYTNLNDIPNIEKVLRKVEKHIAGNPSINSRYYALLYKNYMDLAELKNDFPAYRKYFALYDQALRVRIEKENRVKEYNASMRFETEKKSQEIKLLRENLETNRKVNYLYIALVVFVFFTLLFMLRSYYFRQKSYIKTNLLLQKANEEAAFLSKIKEEEARIAVLESELKEKELQIAVNEKIMNEQANIKLQQELMTNNLQLEKKNDVLKDIKSRLEVMKSEKPSEIKNISKTIDKSMEVDEEFELLKTSLENTNPAFFSALQEKASGTLTKLDFKYCGYIKLGMSTKEIAGHMNIETQSMRMARYRIKQKLNLDRDTDLDEYIGSV</sequence>
<feature type="domain" description="HTH luxR-type" evidence="2">
    <location>
        <begin position="613"/>
        <end position="640"/>
    </location>
</feature>
<dbReference type="Proteomes" id="UP000298340">
    <property type="component" value="Unassembled WGS sequence"/>
</dbReference>
<dbReference type="InterPro" id="IPR016032">
    <property type="entry name" value="Sig_transdc_resp-reg_C-effctor"/>
</dbReference>
<dbReference type="InterPro" id="IPR000792">
    <property type="entry name" value="Tscrpt_reg_LuxR_C"/>
</dbReference>
<dbReference type="GO" id="GO:0003677">
    <property type="term" value="F:DNA binding"/>
    <property type="evidence" value="ECO:0007669"/>
    <property type="project" value="InterPro"/>
</dbReference>
<protein>
    <recommendedName>
        <fullName evidence="2">HTH luxR-type domain-containing protein</fullName>
    </recommendedName>
</protein>
<dbReference type="SUPFAM" id="SSF46894">
    <property type="entry name" value="C-terminal effector domain of the bipartite response regulators"/>
    <property type="match status" value="1"/>
</dbReference>
<feature type="transmembrane region" description="Helical" evidence="1">
    <location>
        <begin position="437"/>
        <end position="458"/>
    </location>
</feature>
<dbReference type="InterPro" id="IPR011990">
    <property type="entry name" value="TPR-like_helical_dom_sf"/>
</dbReference>
<gene>
    <name evidence="3" type="ORF">D0809_09035</name>
</gene>
<proteinExistence type="predicted"/>